<protein>
    <submittedName>
        <fullName evidence="2">Phosphoesterase</fullName>
    </submittedName>
</protein>
<dbReference type="NCBIfam" id="NF038032">
    <property type="entry name" value="CehA_McbA_metalo"/>
    <property type="match status" value="1"/>
</dbReference>
<dbReference type="InterPro" id="IPR016195">
    <property type="entry name" value="Pol/histidinol_Pase-like"/>
</dbReference>
<gene>
    <name evidence="2" type="ORF">Asera_09420</name>
</gene>
<accession>A0A810KUX1</accession>
<name>A0A810KUX1_9ACTN</name>
<dbReference type="InterPro" id="IPR003141">
    <property type="entry name" value="Pol/His_phosphatase_N"/>
</dbReference>
<dbReference type="SMART" id="SM00481">
    <property type="entry name" value="POLIIIAc"/>
    <property type="match status" value="1"/>
</dbReference>
<dbReference type="GO" id="GO:0004534">
    <property type="term" value="F:5'-3' RNA exonuclease activity"/>
    <property type="evidence" value="ECO:0007669"/>
    <property type="project" value="TreeGrafter"/>
</dbReference>
<dbReference type="PANTHER" id="PTHR42924">
    <property type="entry name" value="EXONUCLEASE"/>
    <property type="match status" value="1"/>
</dbReference>
<dbReference type="KEGG" id="aser:Asera_09420"/>
<organism evidence="2 3">
    <name type="scientific">Actinocatenispora sera</name>
    <dbReference type="NCBI Taxonomy" id="390989"/>
    <lineage>
        <taxon>Bacteria</taxon>
        <taxon>Bacillati</taxon>
        <taxon>Actinomycetota</taxon>
        <taxon>Actinomycetes</taxon>
        <taxon>Micromonosporales</taxon>
        <taxon>Micromonosporaceae</taxon>
        <taxon>Actinocatenispora</taxon>
    </lineage>
</organism>
<dbReference type="Proteomes" id="UP000680750">
    <property type="component" value="Chromosome"/>
</dbReference>
<dbReference type="AlphaFoldDB" id="A0A810KUX1"/>
<dbReference type="SUPFAM" id="SSF89550">
    <property type="entry name" value="PHP domain-like"/>
    <property type="match status" value="1"/>
</dbReference>
<dbReference type="Gene3D" id="3.20.20.140">
    <property type="entry name" value="Metal-dependent hydrolases"/>
    <property type="match status" value="1"/>
</dbReference>
<dbReference type="InterPro" id="IPR052018">
    <property type="entry name" value="PHP_domain"/>
</dbReference>
<sequence length="483" mass="50393">MTDCHGNGRARLAGTAAGRRGCGGGGRARQTGAVQKRVYTGHLDPGAADYVYLPVDVPAGTTRLAVRYSYDRPPLAAGTVGNACDAGIFDQRGLDTGFRGWSGGARDRFELSAADATPGYLPGPVEPGRWHVVLGPYTVAPGGLDYTVEVTFDDAPVVGEPAVHHPPASTGRGPGWYRGDCHLHTVYSDGGRTPAQVAAAARARGLDFINSSEHNTPASHRIWGEHAGDDLLILTGEEITTRNGHCLAIGLPPGSWIDWRYRAADGVFADHAARVRELGGLVVPAHPYGQCVACSWKFGYEQADAVEVWNGPWSIGNEAALATWDGTLVAGRFLPAMGNSDAHRDGDVVGLPQTVVHAEALSATGIKAGLAAGRSYLADDAAVTVSLAATADGRTAGIGERLAVAPDAPVTVRLAVTGVPAGTVRLVTDRGLVHAAPLPGPVEWRTTARYTSYVRAEVRHADADAALPYGSMAALTNPIFLDG</sequence>
<dbReference type="PANTHER" id="PTHR42924:SF3">
    <property type="entry name" value="POLYMERASE_HISTIDINOL PHOSPHATASE N-TERMINAL DOMAIN-CONTAINING PROTEIN"/>
    <property type="match status" value="1"/>
</dbReference>
<dbReference type="CDD" id="cd07432">
    <property type="entry name" value="PHP_HisPPase"/>
    <property type="match status" value="1"/>
</dbReference>
<reference evidence="2" key="1">
    <citation type="submission" date="2020-08" db="EMBL/GenBank/DDBJ databases">
        <title>Whole genome shotgun sequence of Actinocatenispora sera NBRC 101916.</title>
        <authorList>
            <person name="Komaki H."/>
            <person name="Tamura T."/>
        </authorList>
    </citation>
    <scope>NUCLEOTIDE SEQUENCE</scope>
    <source>
        <strain evidence="2">NBRC 101916</strain>
    </source>
</reference>
<feature type="domain" description="Polymerase/histidinol phosphatase N-terminal" evidence="1">
    <location>
        <begin position="179"/>
        <end position="243"/>
    </location>
</feature>
<dbReference type="GO" id="GO:0035312">
    <property type="term" value="F:5'-3' DNA exonuclease activity"/>
    <property type="evidence" value="ECO:0007669"/>
    <property type="project" value="TreeGrafter"/>
</dbReference>
<keyword evidence="3" id="KW-1185">Reference proteome</keyword>
<proteinExistence type="predicted"/>
<evidence type="ECO:0000259" key="1">
    <source>
        <dbReference type="SMART" id="SM00481"/>
    </source>
</evidence>
<evidence type="ECO:0000313" key="3">
    <source>
        <dbReference type="Proteomes" id="UP000680750"/>
    </source>
</evidence>
<evidence type="ECO:0000313" key="2">
    <source>
        <dbReference type="EMBL" id="BCJ26834.1"/>
    </source>
</evidence>
<dbReference type="EMBL" id="AP023354">
    <property type="protein sequence ID" value="BCJ26834.1"/>
    <property type="molecule type" value="Genomic_DNA"/>
</dbReference>